<dbReference type="AlphaFoldDB" id="A0A0J6XUV5"/>
<sequence>MLYSRDRICCLGDVSNRDKSGTRRSADYSSFQAIPLSAEQFVVERCRFGSVRRLKLSPQSFSGEQLEMCDTIAKQPSFRRVVHVFEIGLIKLVLVVAVPKAGKDAEPSVIINVDYQQIANHNRSDEMRSLG</sequence>
<gene>
    <name evidence="1" type="ORF">CIRG_00087</name>
</gene>
<reference evidence="2" key="1">
    <citation type="journal article" date="2010" name="Genome Res.">
        <title>Population genomic sequencing of Coccidioides fungi reveals recent hybridization and transposon control.</title>
        <authorList>
            <person name="Neafsey D.E."/>
            <person name="Barker B.M."/>
            <person name="Sharpton T.J."/>
            <person name="Stajich J.E."/>
            <person name="Park D.J."/>
            <person name="Whiston E."/>
            <person name="Hung C.-Y."/>
            <person name="McMahan C."/>
            <person name="White J."/>
            <person name="Sykes S."/>
            <person name="Heiman D."/>
            <person name="Young S."/>
            <person name="Zeng Q."/>
            <person name="Abouelleil A."/>
            <person name="Aftuck L."/>
            <person name="Bessette D."/>
            <person name="Brown A."/>
            <person name="FitzGerald M."/>
            <person name="Lui A."/>
            <person name="Macdonald J.P."/>
            <person name="Priest M."/>
            <person name="Orbach M.J."/>
            <person name="Galgiani J.N."/>
            <person name="Kirkland T.N."/>
            <person name="Cole G.T."/>
            <person name="Birren B.W."/>
            <person name="Henn M.R."/>
            <person name="Taylor J.W."/>
            <person name="Rounsley S.D."/>
        </authorList>
    </citation>
    <scope>NUCLEOTIDE SEQUENCE [LARGE SCALE GENOMIC DNA]</scope>
    <source>
        <strain evidence="2">RMSCC 2394</strain>
    </source>
</reference>
<proteinExistence type="predicted"/>
<name>A0A0J6XUV5_COCIT</name>
<protein>
    <submittedName>
        <fullName evidence="1">Uncharacterized protein</fullName>
    </submittedName>
</protein>
<evidence type="ECO:0000313" key="2">
    <source>
        <dbReference type="Proteomes" id="UP000054565"/>
    </source>
</evidence>
<accession>A0A0J6XUV5</accession>
<dbReference type="EMBL" id="DS028093">
    <property type="protein sequence ID" value="KMO99945.1"/>
    <property type="molecule type" value="Genomic_DNA"/>
</dbReference>
<organism evidence="1 2">
    <name type="scientific">Coccidioides immitis RMSCC 2394</name>
    <dbReference type="NCBI Taxonomy" id="404692"/>
    <lineage>
        <taxon>Eukaryota</taxon>
        <taxon>Fungi</taxon>
        <taxon>Dikarya</taxon>
        <taxon>Ascomycota</taxon>
        <taxon>Pezizomycotina</taxon>
        <taxon>Eurotiomycetes</taxon>
        <taxon>Eurotiomycetidae</taxon>
        <taxon>Onygenales</taxon>
        <taxon>Onygenaceae</taxon>
        <taxon>Coccidioides</taxon>
    </lineage>
</organism>
<dbReference type="Proteomes" id="UP000054565">
    <property type="component" value="Unassembled WGS sequence"/>
</dbReference>
<evidence type="ECO:0000313" key="1">
    <source>
        <dbReference type="EMBL" id="KMO99945.1"/>
    </source>
</evidence>